<dbReference type="GO" id="GO:0060754">
    <property type="term" value="P:positive regulation of mast cell chemotaxis"/>
    <property type="evidence" value="ECO:0007669"/>
    <property type="project" value="TreeGrafter"/>
</dbReference>
<evidence type="ECO:0000313" key="7">
    <source>
        <dbReference type="EMBL" id="KFP01594.1"/>
    </source>
</evidence>
<dbReference type="GO" id="GO:0045766">
    <property type="term" value="P:positive regulation of angiogenesis"/>
    <property type="evidence" value="ECO:0007669"/>
    <property type="project" value="TreeGrafter"/>
</dbReference>
<dbReference type="GO" id="GO:0005172">
    <property type="term" value="F:vascular endothelial growth factor receptor binding"/>
    <property type="evidence" value="ECO:0007669"/>
    <property type="project" value="TreeGrafter"/>
</dbReference>
<evidence type="ECO:0000256" key="3">
    <source>
        <dbReference type="ARBA" id="ARBA00022657"/>
    </source>
</evidence>
<sequence length="351" mass="40047">MFKPWATVNIFIVSFLHLLQGSDYENGSVKRTSLSALERSEQQIRRASSLEELLRITHSEDWKLWKCRLKLKSLANLDSRSASHRSTRFAAAFYDIDTLKGCYKVSLEPPLLQTEQPQLPQSVFTRKVLQPSDNFSVSPVDTFQELCVLIVLGTPELDTELQLFEIAVPLTSVPEPVPVKIANHTGCKCLSNTQRHQYTIIRRSVQYPEEDGCPFTNKLCHNGWIWDSDKCECVIDVEHTNRREGLPPLAELAMCGQYMEFDEENCECVCRQKCPTDFFQSKENCSCYLCRESQESCALKHKIFHAETCSCEDKCPPQPRTCPTAKPTCSRHCRCPKEKRGSHGSQSKETP</sequence>
<evidence type="ECO:0000256" key="5">
    <source>
        <dbReference type="ARBA" id="ARBA00023030"/>
    </source>
</evidence>
<dbReference type="GO" id="GO:0001938">
    <property type="term" value="P:positive regulation of endothelial cell proliferation"/>
    <property type="evidence" value="ECO:0007669"/>
    <property type="project" value="TreeGrafter"/>
</dbReference>
<dbReference type="GO" id="GO:0005615">
    <property type="term" value="C:extracellular space"/>
    <property type="evidence" value="ECO:0007669"/>
    <property type="project" value="TreeGrafter"/>
</dbReference>
<dbReference type="GO" id="GO:0001666">
    <property type="term" value="P:response to hypoxia"/>
    <property type="evidence" value="ECO:0007669"/>
    <property type="project" value="TreeGrafter"/>
</dbReference>
<dbReference type="STRING" id="9244.A0A091HZ68"/>
<dbReference type="EMBL" id="KL218032">
    <property type="protein sequence ID" value="KFP01594.1"/>
    <property type="molecule type" value="Genomic_DNA"/>
</dbReference>
<dbReference type="GO" id="GO:0048010">
    <property type="term" value="P:vascular endothelial growth factor receptor signaling pathway"/>
    <property type="evidence" value="ECO:0007669"/>
    <property type="project" value="TreeGrafter"/>
</dbReference>
<keyword evidence="4 6" id="KW-0732">Signal</keyword>
<dbReference type="Pfam" id="PF03128">
    <property type="entry name" value="CXCXC"/>
    <property type="match status" value="1"/>
</dbReference>
<feature type="chain" id="PRO_5001874671" evidence="6">
    <location>
        <begin position="22"/>
        <end position="351"/>
    </location>
</feature>
<dbReference type="InterPro" id="IPR004153">
    <property type="entry name" value="CXCXC_repeat"/>
</dbReference>
<dbReference type="GO" id="GO:0002040">
    <property type="term" value="P:sprouting angiogenesis"/>
    <property type="evidence" value="ECO:0007669"/>
    <property type="project" value="TreeGrafter"/>
</dbReference>
<evidence type="ECO:0000256" key="6">
    <source>
        <dbReference type="SAM" id="SignalP"/>
    </source>
</evidence>
<accession>A0A091HZ68</accession>
<keyword evidence="3" id="KW-0037">Angiogenesis</keyword>
<dbReference type="AlphaFoldDB" id="A0A091HZ68"/>
<gene>
    <name evidence="7" type="ORF">N300_02369</name>
</gene>
<organism evidence="7 8">
    <name type="scientific">Calypte anna</name>
    <name type="common">Anna's hummingbird</name>
    <name type="synonym">Archilochus anna</name>
    <dbReference type="NCBI Taxonomy" id="9244"/>
    <lineage>
        <taxon>Eukaryota</taxon>
        <taxon>Metazoa</taxon>
        <taxon>Chordata</taxon>
        <taxon>Craniata</taxon>
        <taxon>Vertebrata</taxon>
        <taxon>Euteleostomi</taxon>
        <taxon>Archelosauria</taxon>
        <taxon>Archosauria</taxon>
        <taxon>Dinosauria</taxon>
        <taxon>Saurischia</taxon>
        <taxon>Theropoda</taxon>
        <taxon>Coelurosauria</taxon>
        <taxon>Aves</taxon>
        <taxon>Neognathae</taxon>
        <taxon>Neoaves</taxon>
        <taxon>Strisores</taxon>
        <taxon>Apodiformes</taxon>
        <taxon>Trochilidae</taxon>
        <taxon>Calypte</taxon>
    </lineage>
</organism>
<feature type="signal peptide" evidence="6">
    <location>
        <begin position="1"/>
        <end position="21"/>
    </location>
</feature>
<dbReference type="PANTHER" id="PTHR12025:SF11">
    <property type="entry name" value="VASCULAR ENDOTHELIAL GROWTH FACTOR D"/>
    <property type="match status" value="1"/>
</dbReference>
<name>A0A091HZ68_CALAN</name>
<evidence type="ECO:0000256" key="2">
    <source>
        <dbReference type="ARBA" id="ARBA00022525"/>
    </source>
</evidence>
<dbReference type="PANTHER" id="PTHR12025">
    <property type="entry name" value="VASCULAR ENDOTHELIAL GROWTH FACTOR"/>
    <property type="match status" value="1"/>
</dbReference>
<keyword evidence="5" id="KW-0339">Growth factor</keyword>
<reference evidence="7 8" key="1">
    <citation type="submission" date="2014-04" db="EMBL/GenBank/DDBJ databases">
        <title>Genome evolution of avian class.</title>
        <authorList>
            <person name="Zhang G."/>
            <person name="Li C."/>
        </authorList>
    </citation>
    <scope>NUCLEOTIDE SEQUENCE [LARGE SCALE GENOMIC DNA]</scope>
    <source>
        <strain evidence="7">BGI_N300</strain>
    </source>
</reference>
<comment type="subcellular location">
    <subcellularLocation>
        <location evidence="1">Secreted</location>
    </subcellularLocation>
</comment>
<keyword evidence="2" id="KW-0964">Secreted</keyword>
<dbReference type="GO" id="GO:0038084">
    <property type="term" value="P:vascular endothelial growth factor signaling pathway"/>
    <property type="evidence" value="ECO:0007669"/>
    <property type="project" value="TreeGrafter"/>
</dbReference>
<dbReference type="GO" id="GO:0050930">
    <property type="term" value="P:induction of positive chemotaxis"/>
    <property type="evidence" value="ECO:0007669"/>
    <property type="project" value="TreeGrafter"/>
</dbReference>
<protein>
    <submittedName>
        <fullName evidence="7">Vascular endothelial growth factor D</fullName>
    </submittedName>
</protein>
<keyword evidence="8" id="KW-1185">Reference proteome</keyword>
<dbReference type="GO" id="GO:0008083">
    <property type="term" value="F:growth factor activity"/>
    <property type="evidence" value="ECO:0007669"/>
    <property type="project" value="UniProtKB-KW"/>
</dbReference>
<evidence type="ECO:0000313" key="8">
    <source>
        <dbReference type="Proteomes" id="UP000054308"/>
    </source>
</evidence>
<evidence type="ECO:0000256" key="1">
    <source>
        <dbReference type="ARBA" id="ARBA00004613"/>
    </source>
</evidence>
<evidence type="ECO:0000256" key="4">
    <source>
        <dbReference type="ARBA" id="ARBA00022729"/>
    </source>
</evidence>
<dbReference type="InterPro" id="IPR050507">
    <property type="entry name" value="PDGF/VEGF_growth_factor"/>
</dbReference>
<dbReference type="GO" id="GO:0042056">
    <property type="term" value="F:chemoattractant activity"/>
    <property type="evidence" value="ECO:0007669"/>
    <property type="project" value="TreeGrafter"/>
</dbReference>
<dbReference type="Proteomes" id="UP000054308">
    <property type="component" value="Unassembled WGS sequence"/>
</dbReference>
<proteinExistence type="predicted"/>